<protein>
    <submittedName>
        <fullName evidence="1">Uncharacterized protein</fullName>
    </submittedName>
</protein>
<dbReference type="Proteomes" id="UP000223891">
    <property type="component" value="Segment"/>
</dbReference>
<keyword evidence="2" id="KW-1185">Reference proteome</keyword>
<evidence type="ECO:0000313" key="2">
    <source>
        <dbReference type="Proteomes" id="UP000223891"/>
    </source>
</evidence>
<name>A0A1L2CVM4_9CAUD</name>
<evidence type="ECO:0000313" key="1">
    <source>
        <dbReference type="EMBL" id="AMM44080.1"/>
    </source>
</evidence>
<reference evidence="2" key="1">
    <citation type="submission" date="2016-01" db="EMBL/GenBank/DDBJ databases">
        <title>Isolation and Characterization of Enterobacteria phage CBB.</title>
        <authorList>
            <person name="Buttimer C.T.H."/>
            <person name="Hendrix H."/>
            <person name="Alexandre H."/>
            <person name="O'Mahony J."/>
            <person name="Lavigne R."/>
            <person name="Coffey A."/>
        </authorList>
    </citation>
    <scope>NUCLEOTIDE SEQUENCE [LARGE SCALE GENOMIC DNA]</scope>
</reference>
<gene>
    <name evidence="1" type="ORF">CBB_517</name>
</gene>
<accession>A0A1L2CVM4</accession>
<sequence>MLDEIYLKLLKNPQNGLNIDIHFQNGNNVNILFIDNLYHIFSTNGIVMLDHWYSRRLLNIKKRLEKLYNEFGESGAVITKINNDVLASYYQIKEQVGV</sequence>
<dbReference type="EMBL" id="KU574722">
    <property type="protein sequence ID" value="AMM44080.1"/>
    <property type="molecule type" value="Genomic_DNA"/>
</dbReference>
<proteinExistence type="predicted"/>
<organism evidence="1 2">
    <name type="scientific">Pectobacterium phage vB_PcaM_CBB</name>
    <dbReference type="NCBI Taxonomy" id="2772511"/>
    <lineage>
        <taxon>Viruses</taxon>
        <taxon>Duplodnaviria</taxon>
        <taxon>Heunggongvirae</taxon>
        <taxon>Uroviricota</taxon>
        <taxon>Caudoviricetes</taxon>
        <taxon>Mimasvirus</taxon>
        <taxon>Mimasvirus CBB</taxon>
    </lineage>
</organism>